<comment type="subcellular location">
    <subcellularLocation>
        <location evidence="1">Membrane</location>
        <topology evidence="1">Multi-pass membrane protein</topology>
    </subcellularLocation>
</comment>
<feature type="domain" description="O-antigen ligase-related" evidence="6">
    <location>
        <begin position="201"/>
        <end position="348"/>
    </location>
</feature>
<protein>
    <recommendedName>
        <fullName evidence="6">O-antigen ligase-related domain-containing protein</fullName>
    </recommendedName>
</protein>
<dbReference type="PANTHER" id="PTHR37422:SF13">
    <property type="entry name" value="LIPOPOLYSACCHARIDE BIOSYNTHESIS PROTEIN PA4999-RELATED"/>
    <property type="match status" value="1"/>
</dbReference>
<feature type="transmembrane region" description="Helical" evidence="5">
    <location>
        <begin position="332"/>
        <end position="356"/>
    </location>
</feature>
<keyword evidence="2 5" id="KW-0812">Transmembrane</keyword>
<feature type="transmembrane region" description="Helical" evidence="5">
    <location>
        <begin position="74"/>
        <end position="98"/>
    </location>
</feature>
<name>A0A1B2EJP1_9HYPH</name>
<feature type="transmembrane region" description="Helical" evidence="5">
    <location>
        <begin position="46"/>
        <end position="62"/>
    </location>
</feature>
<sequence length="414" mass="44704">MNSEEMPLRSAGDKRDRLRIHLDNIGHGLIVLLPMAMAVANRSSPLVLACAALFVLASRLVSDGSDSYRLALKGLRSSALVFAICGIVYPLVTLAWALKPALGLFSWGEAVLPAVSSAVLIVSWRIAPPPRWMVGALATAMLIAAGFIVAELLFKLPLRHLYGGRLATFVHNRPVVTLLLLLGPVLVLIGFHRRWMLCWLVLLATVVAILESESEAAKLGLVAAAGTFALSYAPFVWVKRLLTVVLLGLIWMQPFFGSTVERIMPEKVIEATKAGNSEARIELWKAFGDVSRRYPIFGTGFASSPHMGSHPVAAEIDPAYRTMLNVGHPHNAFLQVWVELGAIGALFLTGLVLWVMKSLSGAPADIRRIGLVTLMTTSAIALVSHGAWQGWWIAAVTLAAALLTLRPAPSQPVE</sequence>
<dbReference type="OrthoDB" id="8050531at2"/>
<dbReference type="GO" id="GO:0016020">
    <property type="term" value="C:membrane"/>
    <property type="evidence" value="ECO:0007669"/>
    <property type="project" value="UniProtKB-SubCell"/>
</dbReference>
<organism evidence="7">
    <name type="scientific">Microvirga ossetica</name>
    <dbReference type="NCBI Taxonomy" id="1882682"/>
    <lineage>
        <taxon>Bacteria</taxon>
        <taxon>Pseudomonadati</taxon>
        <taxon>Pseudomonadota</taxon>
        <taxon>Alphaproteobacteria</taxon>
        <taxon>Hyphomicrobiales</taxon>
        <taxon>Methylobacteriaceae</taxon>
        <taxon>Microvirga</taxon>
    </lineage>
</organism>
<keyword evidence="3 5" id="KW-1133">Transmembrane helix</keyword>
<dbReference type="AlphaFoldDB" id="A0A1B2EJP1"/>
<proteinExistence type="predicted"/>
<evidence type="ECO:0000313" key="7">
    <source>
        <dbReference type="EMBL" id="ANY80198.1"/>
    </source>
</evidence>
<dbReference type="KEGG" id="moc:BB934_19840"/>
<dbReference type="Pfam" id="PF04932">
    <property type="entry name" value="Wzy_C"/>
    <property type="match status" value="1"/>
</dbReference>
<reference evidence="7" key="1">
    <citation type="submission" date="2016-07" db="EMBL/GenBank/DDBJ databases">
        <title>Microvirga ossetica sp. nov. a new species of rhizobia isolated from root nodules of the legume species Vicia alpestris Steven originated from North Ossetia region in the Caucasus.</title>
        <authorList>
            <person name="Safronova V.I."/>
            <person name="Kuznetsova I.G."/>
            <person name="Sazanova A.L."/>
            <person name="Belimov A."/>
            <person name="Andronov E."/>
            <person name="Osledkin Y.S."/>
            <person name="Onishchuk O.P."/>
            <person name="Kurchak O.N."/>
            <person name="Shaposhnikov A.I."/>
            <person name="Willems A."/>
            <person name="Tikhonovich I.A."/>
        </authorList>
    </citation>
    <scope>NUCLEOTIDE SEQUENCE [LARGE SCALE GENOMIC DNA]</scope>
    <source>
        <strain evidence="7">V5/3M</strain>
    </source>
</reference>
<dbReference type="EMBL" id="CP016616">
    <property type="protein sequence ID" value="ANY80198.1"/>
    <property type="molecule type" value="Genomic_DNA"/>
</dbReference>
<feature type="transmembrane region" description="Helical" evidence="5">
    <location>
        <begin position="216"/>
        <end position="233"/>
    </location>
</feature>
<feature type="transmembrane region" description="Helical" evidence="5">
    <location>
        <begin position="195"/>
        <end position="210"/>
    </location>
</feature>
<feature type="transmembrane region" description="Helical" evidence="5">
    <location>
        <begin position="368"/>
        <end position="385"/>
    </location>
</feature>
<evidence type="ECO:0000256" key="1">
    <source>
        <dbReference type="ARBA" id="ARBA00004141"/>
    </source>
</evidence>
<accession>A0A1B2EJP1</accession>
<evidence type="ECO:0000256" key="5">
    <source>
        <dbReference type="SAM" id="Phobius"/>
    </source>
</evidence>
<feature type="transmembrane region" description="Helical" evidence="5">
    <location>
        <begin position="104"/>
        <end position="122"/>
    </location>
</feature>
<keyword evidence="4 5" id="KW-0472">Membrane</keyword>
<evidence type="ECO:0000259" key="6">
    <source>
        <dbReference type="Pfam" id="PF04932"/>
    </source>
</evidence>
<evidence type="ECO:0000256" key="4">
    <source>
        <dbReference type="ARBA" id="ARBA00023136"/>
    </source>
</evidence>
<feature type="transmembrane region" description="Helical" evidence="5">
    <location>
        <begin position="174"/>
        <end position="190"/>
    </location>
</feature>
<evidence type="ECO:0000256" key="3">
    <source>
        <dbReference type="ARBA" id="ARBA00022989"/>
    </source>
</evidence>
<dbReference type="InterPro" id="IPR007016">
    <property type="entry name" value="O-antigen_ligase-rel_domated"/>
</dbReference>
<feature type="transmembrane region" description="Helical" evidence="5">
    <location>
        <begin position="134"/>
        <end position="154"/>
    </location>
</feature>
<gene>
    <name evidence="7" type="ORF">BB934_19840</name>
</gene>
<evidence type="ECO:0000256" key="2">
    <source>
        <dbReference type="ARBA" id="ARBA00022692"/>
    </source>
</evidence>
<dbReference type="PANTHER" id="PTHR37422">
    <property type="entry name" value="TEICHURONIC ACID BIOSYNTHESIS PROTEIN TUAE"/>
    <property type="match status" value="1"/>
</dbReference>
<dbReference type="InterPro" id="IPR051533">
    <property type="entry name" value="WaaL-like"/>
</dbReference>